<dbReference type="GO" id="GO:0016987">
    <property type="term" value="F:sigma factor activity"/>
    <property type="evidence" value="ECO:0007669"/>
    <property type="project" value="InterPro"/>
</dbReference>
<dbReference type="Gene3D" id="3.10.450.50">
    <property type="match status" value="1"/>
</dbReference>
<dbReference type="InterPro" id="IPR032710">
    <property type="entry name" value="NTF2-like_dom_sf"/>
</dbReference>
<dbReference type="Gene3D" id="1.10.10.10">
    <property type="entry name" value="Winged helix-like DNA-binding domain superfamily/Winged helix DNA-binding domain"/>
    <property type="match status" value="1"/>
</dbReference>
<dbReference type="SUPFAM" id="SSF88659">
    <property type="entry name" value="Sigma3 and sigma4 domains of RNA polymerase sigma factors"/>
    <property type="match status" value="1"/>
</dbReference>
<comment type="caution">
    <text evidence="4">The sequence shown here is derived from an EMBL/GenBank/DDBJ whole genome shotgun (WGS) entry which is preliminary data.</text>
</comment>
<proteinExistence type="predicted"/>
<dbReference type="InterPro" id="IPR052704">
    <property type="entry name" value="ECF_Sigma-70_Domain"/>
</dbReference>
<evidence type="ECO:0000313" key="5">
    <source>
        <dbReference type="Proteomes" id="UP000289546"/>
    </source>
</evidence>
<dbReference type="InterPro" id="IPR013324">
    <property type="entry name" value="RNA_pol_sigma_r3/r4-like"/>
</dbReference>
<dbReference type="PANTHER" id="PTHR30173:SF43">
    <property type="entry name" value="ECF RNA POLYMERASE SIGMA FACTOR SIGI-RELATED"/>
    <property type="match status" value="1"/>
</dbReference>
<gene>
    <name evidence="4" type="ORF">XH99_24355</name>
</gene>
<dbReference type="InterPro" id="IPR007627">
    <property type="entry name" value="RNA_pol_sigma70_r2"/>
</dbReference>
<dbReference type="GO" id="GO:0006352">
    <property type="term" value="P:DNA-templated transcription initiation"/>
    <property type="evidence" value="ECO:0007669"/>
    <property type="project" value="InterPro"/>
</dbReference>
<protein>
    <submittedName>
        <fullName evidence="4">RNA polymerase sigma 70</fullName>
    </submittedName>
</protein>
<dbReference type="EMBL" id="LBJQ01000085">
    <property type="protein sequence ID" value="RXH25731.1"/>
    <property type="molecule type" value="Genomic_DNA"/>
</dbReference>
<dbReference type="RefSeq" id="WP_128920455.1">
    <property type="nucleotide sequence ID" value="NZ_LBJC01000082.1"/>
</dbReference>
<dbReference type="AlphaFoldDB" id="A0A4Q0S258"/>
<accession>A0A4Q0S258</accession>
<evidence type="ECO:0000259" key="3">
    <source>
        <dbReference type="Pfam" id="PF08281"/>
    </source>
</evidence>
<feature type="domain" description="RNA polymerase sigma factor 70 region 4 type 2" evidence="3">
    <location>
        <begin position="106"/>
        <end position="156"/>
    </location>
</feature>
<dbReference type="Pfam" id="PF04542">
    <property type="entry name" value="Sigma70_r2"/>
    <property type="match status" value="1"/>
</dbReference>
<evidence type="ECO:0000259" key="2">
    <source>
        <dbReference type="Pfam" id="PF04542"/>
    </source>
</evidence>
<evidence type="ECO:0000256" key="1">
    <source>
        <dbReference type="ARBA" id="ARBA00011344"/>
    </source>
</evidence>
<dbReference type="PANTHER" id="PTHR30173">
    <property type="entry name" value="SIGMA 19 FACTOR"/>
    <property type="match status" value="1"/>
</dbReference>
<dbReference type="Gene3D" id="1.10.1740.10">
    <property type="match status" value="1"/>
</dbReference>
<dbReference type="InterPro" id="IPR036388">
    <property type="entry name" value="WH-like_DNA-bd_sf"/>
</dbReference>
<dbReference type="SUPFAM" id="SSF54427">
    <property type="entry name" value="NTF2-like"/>
    <property type="match status" value="1"/>
</dbReference>
<dbReference type="InterPro" id="IPR014284">
    <property type="entry name" value="RNA_pol_sigma-70_dom"/>
</dbReference>
<dbReference type="Pfam" id="PF08281">
    <property type="entry name" value="Sigma70_r4_2"/>
    <property type="match status" value="1"/>
</dbReference>
<dbReference type="OrthoDB" id="9794372at2"/>
<evidence type="ECO:0000313" key="4">
    <source>
        <dbReference type="EMBL" id="RXH25731.1"/>
    </source>
</evidence>
<organism evidence="4 5">
    <name type="scientific">Bradyrhizobium nanningense</name>
    <dbReference type="NCBI Taxonomy" id="1325118"/>
    <lineage>
        <taxon>Bacteria</taxon>
        <taxon>Pseudomonadati</taxon>
        <taxon>Pseudomonadota</taxon>
        <taxon>Alphaproteobacteria</taxon>
        <taxon>Hyphomicrobiales</taxon>
        <taxon>Nitrobacteraceae</taxon>
        <taxon>Bradyrhizobium</taxon>
    </lineage>
</organism>
<dbReference type="InterPro" id="IPR013325">
    <property type="entry name" value="RNA_pol_sigma_r2"/>
</dbReference>
<keyword evidence="5" id="KW-1185">Reference proteome</keyword>
<comment type="subunit">
    <text evidence="1">Interacts transiently with the RNA polymerase catalytic core formed by RpoA, RpoB, RpoC and RpoZ (2 alpha, 1 beta, 1 beta' and 1 omega subunit) to form the RNA polymerase holoenzyme that can initiate transcription.</text>
</comment>
<dbReference type="GO" id="GO:0003677">
    <property type="term" value="F:DNA binding"/>
    <property type="evidence" value="ECO:0007669"/>
    <property type="project" value="InterPro"/>
</dbReference>
<dbReference type="NCBIfam" id="TIGR02937">
    <property type="entry name" value="sigma70-ECF"/>
    <property type="match status" value="1"/>
</dbReference>
<dbReference type="InterPro" id="IPR013249">
    <property type="entry name" value="RNA_pol_sigma70_r4_t2"/>
</dbReference>
<sequence>MTEENLLTQQFEASRDHLRAVAYRMLGSSAEVDDAVQEAWLRVSRYDMSEVANLRGWLTTVVARICLDMLRARKSRKEEPIGPHVPEPVDEMREGEAEMADSVGAALLVVLETLQPAERLAFVLHDMFAVPFEEIAPIVGRSVEASRQLASRARRRVQGAPVPETDLSRQRGIVDAFLKASREGNFEGLLAVLDPDVVFRADQAAVRLGTLAEIRGADAVAQLYKGRAQAARTALVDGAIGVAVILGGQLRIALRVTFRGDRIAGIEALADAEQIAALEVEVLEGRGPDTRSRKQPHAQ</sequence>
<dbReference type="SUPFAM" id="SSF88946">
    <property type="entry name" value="Sigma2 domain of RNA polymerase sigma factors"/>
    <property type="match status" value="1"/>
</dbReference>
<reference evidence="4 5" key="1">
    <citation type="submission" date="2015-04" db="EMBL/GenBank/DDBJ databases">
        <title>Comparative genomics of rhizobia nodulating Arachis hypogaea in China.</title>
        <authorList>
            <person name="Li Y."/>
        </authorList>
    </citation>
    <scope>NUCLEOTIDE SEQUENCE [LARGE SCALE GENOMIC DNA]</scope>
    <source>
        <strain evidence="4 5">CCBAU 51757</strain>
    </source>
</reference>
<dbReference type="Proteomes" id="UP000289546">
    <property type="component" value="Unassembled WGS sequence"/>
</dbReference>
<name>A0A4Q0S258_9BRAD</name>
<feature type="domain" description="RNA polymerase sigma-70 region 2" evidence="2">
    <location>
        <begin position="11"/>
        <end position="75"/>
    </location>
</feature>